<organism evidence="2 3">
    <name type="scientific">Micromonospora krabiensis</name>
    <dbReference type="NCBI Taxonomy" id="307121"/>
    <lineage>
        <taxon>Bacteria</taxon>
        <taxon>Bacillati</taxon>
        <taxon>Actinomycetota</taxon>
        <taxon>Actinomycetes</taxon>
        <taxon>Micromonosporales</taxon>
        <taxon>Micromonosporaceae</taxon>
        <taxon>Micromonospora</taxon>
    </lineage>
</organism>
<gene>
    <name evidence="2" type="ORF">GA0070620_1340</name>
</gene>
<dbReference type="SUPFAM" id="SSF46689">
    <property type="entry name" value="Homeodomain-like"/>
    <property type="match status" value="1"/>
</dbReference>
<evidence type="ECO:0000259" key="1">
    <source>
        <dbReference type="Pfam" id="PF17940"/>
    </source>
</evidence>
<reference evidence="3" key="1">
    <citation type="submission" date="2016-06" db="EMBL/GenBank/DDBJ databases">
        <authorList>
            <person name="Varghese N."/>
            <person name="Submissions Spin"/>
        </authorList>
    </citation>
    <scope>NUCLEOTIDE SEQUENCE [LARGE SCALE GENOMIC DNA]</scope>
    <source>
        <strain evidence="3">DSM 45344</strain>
    </source>
</reference>
<dbReference type="Pfam" id="PF17940">
    <property type="entry name" value="TetR_C_31"/>
    <property type="match status" value="1"/>
</dbReference>
<keyword evidence="3" id="KW-1185">Reference proteome</keyword>
<dbReference type="InterPro" id="IPR041583">
    <property type="entry name" value="TetR_C_31"/>
</dbReference>
<proteinExistence type="predicted"/>
<evidence type="ECO:0000313" key="2">
    <source>
        <dbReference type="EMBL" id="SBV25858.1"/>
    </source>
</evidence>
<dbReference type="RefSeq" id="WP_231922262.1">
    <property type="nucleotide sequence ID" value="NZ_JBHRWG010000003.1"/>
</dbReference>
<dbReference type="AlphaFoldDB" id="A0A1C3MZV4"/>
<feature type="domain" description="Tetracyclin repressor-like C-terminal group 31" evidence="1">
    <location>
        <begin position="91"/>
        <end position="204"/>
    </location>
</feature>
<dbReference type="PATRIC" id="fig|307121.4.peg.1375"/>
<name>A0A1C3MZV4_9ACTN</name>
<dbReference type="EMBL" id="LT598496">
    <property type="protein sequence ID" value="SBV25858.1"/>
    <property type="molecule type" value="Genomic_DNA"/>
</dbReference>
<dbReference type="Proteomes" id="UP000199393">
    <property type="component" value="Chromosome I"/>
</dbReference>
<dbReference type="Gene3D" id="1.10.357.10">
    <property type="entry name" value="Tetracycline Repressor, domain 2"/>
    <property type="match status" value="1"/>
</dbReference>
<accession>A0A1C3MZV4</accession>
<sequence length="216" mass="22605">MTGRTGRVAVLADAAIELLAEGGMRALTHRAVDARAGLPLGTTSAYLRTRLALIEAVVRRLVDLDQVDLAAGGLPTGPPPGAPGPPLGPTDLDRLAHGIAQVVDHWLTVGRNRSLARYACLLEAVHRPELRPILAPGELLREQARDLLARAGAADPRRQGDQFVAFVDGLLFDRLVGAGALSAPTPGSPESRADLTAAVRTLLHAFAGSPRSTPPT</sequence>
<protein>
    <submittedName>
        <fullName evidence="2">Transcriptional regulator, TetR family</fullName>
    </submittedName>
</protein>
<evidence type="ECO:0000313" key="3">
    <source>
        <dbReference type="Proteomes" id="UP000199393"/>
    </source>
</evidence>
<dbReference type="STRING" id="307121.GA0070620_1340"/>
<dbReference type="InterPro" id="IPR009057">
    <property type="entry name" value="Homeodomain-like_sf"/>
</dbReference>